<organism evidence="1 2">
    <name type="scientific">Brevibacillus panacihumi W25</name>
    <dbReference type="NCBI Taxonomy" id="1408254"/>
    <lineage>
        <taxon>Bacteria</taxon>
        <taxon>Bacillati</taxon>
        <taxon>Bacillota</taxon>
        <taxon>Bacilli</taxon>
        <taxon>Bacillales</taxon>
        <taxon>Paenibacillaceae</taxon>
        <taxon>Brevibacillus</taxon>
    </lineage>
</organism>
<sequence length="58" mass="6883">MEDIKKRTAIRVKTFSFELNSQHKVGAESQWFPYPIFYTCSTNRINNKVFDVKDIIVK</sequence>
<dbReference type="Proteomes" id="UP000017973">
    <property type="component" value="Unassembled WGS sequence"/>
</dbReference>
<dbReference type="HOGENOM" id="CLU_2970384_0_0_9"/>
<dbReference type="STRING" id="1408254.T458_20225"/>
<dbReference type="AlphaFoldDB" id="V6M6G0"/>
<proteinExistence type="predicted"/>
<evidence type="ECO:0000313" key="1">
    <source>
        <dbReference type="EMBL" id="EST53892.1"/>
    </source>
</evidence>
<accession>V6M6G0</accession>
<keyword evidence="2" id="KW-1185">Reference proteome</keyword>
<reference evidence="1 2" key="1">
    <citation type="journal article" date="2014" name="Genome Announc.">
        <title>Draft Genome Sequence of Brevibacillus panacihumi Strain W25, a Halotolerant Hydrocarbon-Degrading Bacterium.</title>
        <authorList>
            <person name="Wang X."/>
            <person name="Jin D."/>
            <person name="Zhou L."/>
            <person name="Wu L."/>
            <person name="An W."/>
            <person name="Chen Y."/>
            <person name="Zhao L."/>
        </authorList>
    </citation>
    <scope>NUCLEOTIDE SEQUENCE [LARGE SCALE GENOMIC DNA]</scope>
    <source>
        <strain evidence="1 2">W25</strain>
    </source>
</reference>
<evidence type="ECO:0000313" key="2">
    <source>
        <dbReference type="Proteomes" id="UP000017973"/>
    </source>
</evidence>
<comment type="caution">
    <text evidence="1">The sequence shown here is derived from an EMBL/GenBank/DDBJ whole genome shotgun (WGS) entry which is preliminary data.</text>
</comment>
<gene>
    <name evidence="1" type="ORF">T458_20225</name>
</gene>
<protein>
    <submittedName>
        <fullName evidence="1">Uncharacterized protein</fullName>
    </submittedName>
</protein>
<dbReference type="EMBL" id="AYJU01000017">
    <property type="protein sequence ID" value="EST53892.1"/>
    <property type="molecule type" value="Genomic_DNA"/>
</dbReference>
<name>V6M6G0_9BACL</name>